<dbReference type="Proteomes" id="UP000001036">
    <property type="component" value="Chromosome"/>
</dbReference>
<name>B3PED9_CELJU</name>
<accession>B3PED9</accession>
<dbReference type="HOGENOM" id="CLU_1821921_0_0_6"/>
<proteinExistence type="predicted"/>
<dbReference type="KEGG" id="cja:CJA_3241"/>
<dbReference type="RefSeq" id="WP_012488818.1">
    <property type="nucleotide sequence ID" value="NC_010995.1"/>
</dbReference>
<dbReference type="AlphaFoldDB" id="B3PED9"/>
<protein>
    <submittedName>
        <fullName evidence="1">Uncharacterized protein</fullName>
    </submittedName>
</protein>
<sequence length="141" mass="16075">MFGVVIAYCLMVIIVVNSGWANYFWDRWNYGGVIKIADQCYDLPFGWTFAPNRRESVEDIRRHFVSGGVDTFATVQSSKSFVNLKNMDLERFIIGDDFIVYDLGTESPLRYIALNEVKEIGIVASKEELLQELVMGLSVCK</sequence>
<reference evidence="1 2" key="1">
    <citation type="journal article" date="2008" name="J. Bacteriol.">
        <title>Insights into plant cell wall degradation from the genome sequence of the soil bacterium Cellvibrio japonicus.</title>
        <authorList>
            <person name="Deboy R.T."/>
            <person name="Mongodin E.F."/>
            <person name="Fouts D.E."/>
            <person name="Tailford L.E."/>
            <person name="Khouri H."/>
            <person name="Emerson J.B."/>
            <person name="Mohamoud Y."/>
            <person name="Watkins K."/>
            <person name="Henrissat B."/>
            <person name="Gilbert H.J."/>
            <person name="Nelson K.E."/>
        </authorList>
    </citation>
    <scope>NUCLEOTIDE SEQUENCE [LARGE SCALE GENOMIC DNA]</scope>
    <source>
        <strain evidence="1 2">Ueda107</strain>
    </source>
</reference>
<evidence type="ECO:0000313" key="1">
    <source>
        <dbReference type="EMBL" id="ACE83318.1"/>
    </source>
</evidence>
<keyword evidence="2" id="KW-1185">Reference proteome</keyword>
<gene>
    <name evidence="1" type="ordered locus">CJA_3241</name>
</gene>
<organism evidence="1 2">
    <name type="scientific">Cellvibrio japonicus (strain Ueda107)</name>
    <name type="common">Pseudomonas fluorescens subsp. cellulosa</name>
    <dbReference type="NCBI Taxonomy" id="498211"/>
    <lineage>
        <taxon>Bacteria</taxon>
        <taxon>Pseudomonadati</taxon>
        <taxon>Pseudomonadota</taxon>
        <taxon>Gammaproteobacteria</taxon>
        <taxon>Cellvibrionales</taxon>
        <taxon>Cellvibrionaceae</taxon>
        <taxon>Cellvibrio</taxon>
    </lineage>
</organism>
<evidence type="ECO:0000313" key="2">
    <source>
        <dbReference type="Proteomes" id="UP000001036"/>
    </source>
</evidence>
<dbReference type="EMBL" id="CP000934">
    <property type="protein sequence ID" value="ACE83318.1"/>
    <property type="molecule type" value="Genomic_DNA"/>
</dbReference>